<sequence>MELSTQSGEIISLEEARRYTHAFQKRNLNEKKAFLVGAEILRKILEQPGCLGIRIYNGYCEEDDMQNRVLIGVDADGKDMETGIILDKLTPCPPGCTSSSLLM</sequence>
<accession>A0ABR8WLI3</accession>
<name>A0ABR8WLI3_9FLAO</name>
<evidence type="ECO:0000313" key="2">
    <source>
        <dbReference type="Proteomes" id="UP000626242"/>
    </source>
</evidence>
<comment type="caution">
    <text evidence="1">The sequence shown here is derived from an EMBL/GenBank/DDBJ whole genome shotgun (WGS) entry which is preliminary data.</text>
</comment>
<protein>
    <submittedName>
        <fullName evidence="1">Uncharacterized protein</fullName>
    </submittedName>
</protein>
<reference evidence="1 2" key="1">
    <citation type="submission" date="2020-08" db="EMBL/GenBank/DDBJ databases">
        <title>A Genomic Blueprint of the Chicken Gut Microbiome.</title>
        <authorList>
            <person name="Gilroy R."/>
            <person name="Ravi A."/>
            <person name="Getino M."/>
            <person name="Pursley I."/>
            <person name="Horton D.L."/>
            <person name="Alikhan N.-F."/>
            <person name="Baker D."/>
            <person name="Gharbi K."/>
            <person name="Hall N."/>
            <person name="Watson M."/>
            <person name="Adriaenssens E.M."/>
            <person name="Foster-Nyarko E."/>
            <person name="Jarju S."/>
            <person name="Secka A."/>
            <person name="Antonio M."/>
            <person name="Oren A."/>
            <person name="Chaudhuri R."/>
            <person name="La Ragione R.M."/>
            <person name="Hildebrand F."/>
            <person name="Pallen M.J."/>
        </authorList>
    </citation>
    <scope>NUCLEOTIDE SEQUENCE [LARGE SCALE GENOMIC DNA]</scope>
    <source>
        <strain evidence="1 2">Sa1CVA4</strain>
    </source>
</reference>
<proteinExistence type="predicted"/>
<dbReference type="RefSeq" id="WP_251833132.1">
    <property type="nucleotide sequence ID" value="NZ_JACSPS010000002.1"/>
</dbReference>
<keyword evidence="2" id="KW-1185">Reference proteome</keyword>
<evidence type="ECO:0000313" key="1">
    <source>
        <dbReference type="EMBL" id="MBD8017927.1"/>
    </source>
</evidence>
<gene>
    <name evidence="1" type="ORF">H9628_05540</name>
</gene>
<organism evidence="1 2">
    <name type="scientific">Kaistella pullorum</name>
    <dbReference type="NCBI Taxonomy" id="2763074"/>
    <lineage>
        <taxon>Bacteria</taxon>
        <taxon>Pseudomonadati</taxon>
        <taxon>Bacteroidota</taxon>
        <taxon>Flavobacteriia</taxon>
        <taxon>Flavobacteriales</taxon>
        <taxon>Weeksellaceae</taxon>
        <taxon>Chryseobacterium group</taxon>
        <taxon>Kaistella</taxon>
    </lineage>
</organism>
<dbReference type="EMBL" id="JACSPS010000002">
    <property type="protein sequence ID" value="MBD8017927.1"/>
    <property type="molecule type" value="Genomic_DNA"/>
</dbReference>
<dbReference type="Proteomes" id="UP000626242">
    <property type="component" value="Unassembled WGS sequence"/>
</dbReference>